<name>A0ABX9WJN9_9ACTN</name>
<dbReference type="Pfam" id="PF24517">
    <property type="entry name" value="CBM96"/>
    <property type="match status" value="1"/>
</dbReference>
<dbReference type="InterPro" id="IPR006311">
    <property type="entry name" value="TAT_signal"/>
</dbReference>
<comment type="subcellular location">
    <subcellularLocation>
        <location evidence="1">Secreted</location>
    </subcellularLocation>
</comment>
<dbReference type="PROSITE" id="PS51762">
    <property type="entry name" value="GH16_2"/>
    <property type="match status" value="1"/>
</dbReference>
<dbReference type="EMBL" id="RJLN01000010">
    <property type="protein sequence ID" value="RNM00479.1"/>
    <property type="molecule type" value="Genomic_DNA"/>
</dbReference>
<evidence type="ECO:0000259" key="6">
    <source>
        <dbReference type="PROSITE" id="PS51762"/>
    </source>
</evidence>
<dbReference type="SUPFAM" id="SSF49899">
    <property type="entry name" value="Concanavalin A-like lectins/glucanases"/>
    <property type="match status" value="1"/>
</dbReference>
<dbReference type="PANTHER" id="PTHR10963:SF55">
    <property type="entry name" value="GLYCOSIDE HYDROLASE FAMILY 16 PROTEIN"/>
    <property type="match status" value="1"/>
</dbReference>
<keyword evidence="8" id="KW-1185">Reference proteome</keyword>
<gene>
    <name evidence="7" type="ORF">EFE23_05370</name>
</gene>
<dbReference type="InterPro" id="IPR013320">
    <property type="entry name" value="ConA-like_dom_sf"/>
</dbReference>
<dbReference type="PANTHER" id="PTHR10963">
    <property type="entry name" value="GLYCOSYL HYDROLASE-RELATED"/>
    <property type="match status" value="1"/>
</dbReference>
<evidence type="ECO:0000256" key="1">
    <source>
        <dbReference type="ARBA" id="ARBA00004613"/>
    </source>
</evidence>
<organism evidence="7 8">
    <name type="scientific">Micromonospora solifontis</name>
    <dbReference type="NCBI Taxonomy" id="2487138"/>
    <lineage>
        <taxon>Bacteria</taxon>
        <taxon>Bacillati</taxon>
        <taxon>Actinomycetota</taxon>
        <taxon>Actinomycetes</taxon>
        <taxon>Micromonosporales</taxon>
        <taxon>Micromonosporaceae</taxon>
        <taxon>Micromonospora</taxon>
    </lineage>
</organism>
<dbReference type="RefSeq" id="WP_123239770.1">
    <property type="nucleotide sequence ID" value="NZ_JAAHBY010000010.1"/>
</dbReference>
<dbReference type="InterPro" id="IPR055372">
    <property type="entry name" value="CBM96"/>
</dbReference>
<feature type="domain" description="GH16" evidence="6">
    <location>
        <begin position="235"/>
        <end position="478"/>
    </location>
</feature>
<evidence type="ECO:0000256" key="2">
    <source>
        <dbReference type="ARBA" id="ARBA00006865"/>
    </source>
</evidence>
<dbReference type="Pfam" id="PF00722">
    <property type="entry name" value="Glyco_hydro_16"/>
    <property type="match status" value="1"/>
</dbReference>
<dbReference type="InterPro" id="IPR050546">
    <property type="entry name" value="Glycosyl_Hydrlase_16"/>
</dbReference>
<keyword evidence="4" id="KW-0732">Signal</keyword>
<evidence type="ECO:0000256" key="3">
    <source>
        <dbReference type="ARBA" id="ARBA00022525"/>
    </source>
</evidence>
<proteinExistence type="inferred from homology"/>
<evidence type="ECO:0000313" key="8">
    <source>
        <dbReference type="Proteomes" id="UP000280698"/>
    </source>
</evidence>
<feature type="compositionally biased region" description="Low complexity" evidence="5">
    <location>
        <begin position="210"/>
        <end position="228"/>
    </location>
</feature>
<protein>
    <submittedName>
        <fullName evidence="7">Glycoside hydrolase family 16 protein</fullName>
    </submittedName>
</protein>
<keyword evidence="7" id="KW-0378">Hydrolase</keyword>
<evidence type="ECO:0000256" key="4">
    <source>
        <dbReference type="ARBA" id="ARBA00022729"/>
    </source>
</evidence>
<evidence type="ECO:0000313" key="7">
    <source>
        <dbReference type="EMBL" id="RNM00479.1"/>
    </source>
</evidence>
<dbReference type="InterPro" id="IPR000757">
    <property type="entry name" value="Beta-glucanase-like"/>
</dbReference>
<accession>A0ABX9WJN9</accession>
<evidence type="ECO:0000256" key="5">
    <source>
        <dbReference type="SAM" id="MobiDB-lite"/>
    </source>
</evidence>
<dbReference type="PROSITE" id="PS51318">
    <property type="entry name" value="TAT"/>
    <property type="match status" value="1"/>
</dbReference>
<dbReference type="Proteomes" id="UP000280698">
    <property type="component" value="Unassembled WGS sequence"/>
</dbReference>
<keyword evidence="3" id="KW-0964">Secreted</keyword>
<reference evidence="7 8" key="1">
    <citation type="submission" date="2018-11" db="EMBL/GenBank/DDBJ databases">
        <title>Micromonospora sp. PPF5-17, a new actinomycetes isolated from a hot spring soil.</title>
        <authorList>
            <person name="Thawai C."/>
        </authorList>
    </citation>
    <scope>NUCLEOTIDE SEQUENCE [LARGE SCALE GENOMIC DNA]</scope>
    <source>
        <strain evidence="7 8">PPF5-17</strain>
    </source>
</reference>
<dbReference type="CDD" id="cd08023">
    <property type="entry name" value="GH16_laminarinase_like"/>
    <property type="match status" value="1"/>
</dbReference>
<feature type="region of interest" description="Disordered" evidence="5">
    <location>
        <begin position="207"/>
        <end position="241"/>
    </location>
</feature>
<dbReference type="GO" id="GO:0016787">
    <property type="term" value="F:hydrolase activity"/>
    <property type="evidence" value="ECO:0007669"/>
    <property type="project" value="UniProtKB-KW"/>
</dbReference>
<sequence length="478" mass="52434">MTGQPPSPPDRPATGRRRRLVLLGVLAVALAAGTAVALPRVVAEVAPLVVAATADTTVTRVPQDGDNGVKTTLASCPRFCEGNPDGQRDAVLEFNVRGLPPDAVDVRAVLRVYAWQPFASRVRAHSAQGSAANAGAWAQRPVLGSALATRDRVDQGFNEWDVSAAVTGNGRVTLALTQEDWPRRIYWASRENVRAALRPGLVVSYRREPGGTARPTAAARPPQAGPVASPAPPPADRPGARVPGWRLVWSDEFDGPTIDRSKWNVRDGEPRDVDLGCNVDDPENVIVAGGVLTLRAQRRSTVCAGQPRQYTEGYLDTIGRASFRYGRFEVRAESPNGPTDSQGLWPAFWLRPDDGGKGEIDVVELPGGAAYHRAATQAIFYDYSPVKQDQRWEFPTGYPGDGFHTYTTEWEPGVIRWYVDGRLVWQRDRSTTPWFDEAFDKPYNLRLNFQVGGWLGAPDAATAWPADFRVDHVRVWQR</sequence>
<comment type="similarity">
    <text evidence="2">Belongs to the glycosyl hydrolase 16 family.</text>
</comment>
<dbReference type="Gene3D" id="2.60.120.200">
    <property type="match status" value="1"/>
</dbReference>
<comment type="caution">
    <text evidence="7">The sequence shown here is derived from an EMBL/GenBank/DDBJ whole genome shotgun (WGS) entry which is preliminary data.</text>
</comment>